<dbReference type="Gene3D" id="3.40.50.2000">
    <property type="entry name" value="Glycogen Phosphorylase B"/>
    <property type="match status" value="2"/>
</dbReference>
<dbReference type="GO" id="GO:0008194">
    <property type="term" value="F:UDP-glycosyltransferase activity"/>
    <property type="evidence" value="ECO:0007669"/>
    <property type="project" value="InterPro"/>
</dbReference>
<keyword evidence="3 6" id="KW-0808">Transferase</keyword>
<dbReference type="InterPro" id="IPR048284">
    <property type="entry name" value="EryCIII-like_N"/>
</dbReference>
<dbReference type="PANTHER" id="PTHR48050:SF13">
    <property type="entry name" value="STEROL 3-BETA-GLUCOSYLTRANSFERASE UGT80A2"/>
    <property type="match status" value="1"/>
</dbReference>
<keyword evidence="2" id="KW-0328">Glycosyltransferase</keyword>
<evidence type="ECO:0000256" key="1">
    <source>
        <dbReference type="ARBA" id="ARBA00006962"/>
    </source>
</evidence>
<evidence type="ECO:0000313" key="7">
    <source>
        <dbReference type="Proteomes" id="UP000278962"/>
    </source>
</evidence>
<name>A0A660KZ79_9ACTN</name>
<dbReference type="Pfam" id="PF00201">
    <property type="entry name" value="UDPGT"/>
    <property type="match status" value="1"/>
</dbReference>
<evidence type="ECO:0000259" key="5">
    <source>
        <dbReference type="Pfam" id="PF21036"/>
    </source>
</evidence>
<dbReference type="SUPFAM" id="SSF53756">
    <property type="entry name" value="UDP-Glycosyltransferase/glycogen phosphorylase"/>
    <property type="match status" value="1"/>
</dbReference>
<proteinExistence type="inferred from homology"/>
<keyword evidence="7" id="KW-1185">Reference proteome</keyword>
<evidence type="ECO:0000313" key="6">
    <source>
        <dbReference type="EMBL" id="RKQ86997.1"/>
    </source>
</evidence>
<dbReference type="Pfam" id="PF21036">
    <property type="entry name" value="EryCIII-like_N"/>
    <property type="match status" value="1"/>
</dbReference>
<evidence type="ECO:0000256" key="4">
    <source>
        <dbReference type="SAM" id="MobiDB-lite"/>
    </source>
</evidence>
<organism evidence="6 7">
    <name type="scientific">Solirubrobacter pauli</name>
    <dbReference type="NCBI Taxonomy" id="166793"/>
    <lineage>
        <taxon>Bacteria</taxon>
        <taxon>Bacillati</taxon>
        <taxon>Actinomycetota</taxon>
        <taxon>Thermoleophilia</taxon>
        <taxon>Solirubrobacterales</taxon>
        <taxon>Solirubrobacteraceae</taxon>
        <taxon>Solirubrobacter</taxon>
    </lineage>
</organism>
<feature type="domain" description="Erythromycin biosynthesis protein CIII-like N-terminal" evidence="5">
    <location>
        <begin position="23"/>
        <end position="134"/>
    </location>
</feature>
<dbReference type="AlphaFoldDB" id="A0A660KZ79"/>
<dbReference type="GO" id="GO:0017000">
    <property type="term" value="P:antibiotic biosynthetic process"/>
    <property type="evidence" value="ECO:0007669"/>
    <property type="project" value="UniProtKB-ARBA"/>
</dbReference>
<dbReference type="PANTHER" id="PTHR48050">
    <property type="entry name" value="STEROL 3-BETA-GLUCOSYLTRANSFERASE"/>
    <property type="match status" value="1"/>
</dbReference>
<protein>
    <submittedName>
        <fullName evidence="6">MGT family glycosyltransferase</fullName>
    </submittedName>
</protein>
<feature type="region of interest" description="Disordered" evidence="4">
    <location>
        <begin position="176"/>
        <end position="206"/>
    </location>
</feature>
<evidence type="ECO:0000256" key="2">
    <source>
        <dbReference type="ARBA" id="ARBA00022676"/>
    </source>
</evidence>
<dbReference type="CDD" id="cd03784">
    <property type="entry name" value="GT1_Gtf-like"/>
    <property type="match status" value="1"/>
</dbReference>
<dbReference type="InterPro" id="IPR002213">
    <property type="entry name" value="UDP_glucos_trans"/>
</dbReference>
<dbReference type="OrthoDB" id="6620093at2"/>
<dbReference type="Proteomes" id="UP000278962">
    <property type="component" value="Unassembled WGS sequence"/>
</dbReference>
<dbReference type="EMBL" id="RBIL01000002">
    <property type="protein sequence ID" value="RKQ86997.1"/>
    <property type="molecule type" value="Genomic_DNA"/>
</dbReference>
<gene>
    <name evidence="6" type="ORF">C8N24_5017</name>
</gene>
<reference evidence="6 7" key="1">
    <citation type="submission" date="2018-10" db="EMBL/GenBank/DDBJ databases">
        <title>Genomic Encyclopedia of Archaeal and Bacterial Type Strains, Phase II (KMG-II): from individual species to whole genera.</title>
        <authorList>
            <person name="Goeker M."/>
        </authorList>
    </citation>
    <scope>NUCLEOTIDE SEQUENCE [LARGE SCALE GENOMIC DNA]</scope>
    <source>
        <strain evidence="6 7">DSM 14954</strain>
    </source>
</reference>
<dbReference type="InterPro" id="IPR050426">
    <property type="entry name" value="Glycosyltransferase_28"/>
</dbReference>
<comment type="caution">
    <text evidence="6">The sequence shown here is derived from an EMBL/GenBank/DDBJ whole genome shotgun (WGS) entry which is preliminary data.</text>
</comment>
<evidence type="ECO:0000256" key="3">
    <source>
        <dbReference type="ARBA" id="ARBA00022679"/>
    </source>
</evidence>
<comment type="similarity">
    <text evidence="1">Belongs to the glycosyltransferase 28 family.</text>
</comment>
<accession>A0A660KZ79</accession>
<dbReference type="RefSeq" id="WP_121255200.1">
    <property type="nucleotide sequence ID" value="NZ_RBIL01000002.1"/>
</dbReference>
<sequence length="379" mass="39165">MRILVTTTGSPGHVGPLLPFLDAIRAAGGETLVATRSSLAHTVAAHGYAAWPVGEARAAERAAAFAAARGLSSAAANEHALTEVFAGLDARAALAGTFDAIAGWRPDVVLSEASEFAGRVAAAHVGLPFVKLSITQYAVEHDVLPATDAALARLRATHGLRAAGGARSAQFTLLPPLLERPGQPGPPGLQRFREREAPSAGRSRRSGTDPLVYLTFGTAAPQMGCFPERYRSAIDALALLPIQLLVTTGRDRDPGELGATPANVQVRRWADHAEVLGRASAVVCHGGTGTVRGALAAGVPLVITPMFADQLDNAVRVHALGAGVHVQHGQTGLADAVRAVLGDRRYADRAATVAADIRALPTVDRAASVLRGWAARAAA</sequence>